<evidence type="ECO:0000313" key="2">
    <source>
        <dbReference type="EMBL" id="GCC26617.1"/>
    </source>
</evidence>
<feature type="compositionally biased region" description="Basic and acidic residues" evidence="1">
    <location>
        <begin position="61"/>
        <end position="71"/>
    </location>
</feature>
<sequence>MSSHKEVISYQAVLVLKGLSDEVTALCEEGPEAEDSAAASQQRGAAPSGQGQAAAQETPEPGDRAVAHRQDGAAPQTAATAAAELVPTARQGLQAQADQVQAQFAGASSARNHRVPEIRGGGGGGTAVPPGHGMPAGPQELAAAPQQVAQAGQGVPIARQSLPVASEGFETAFEAAVKQDVGGDSVSYIGPPAPLHGITLTQQPFIVTCEVTAKKQQVAGP</sequence>
<reference evidence="2 3" key="1">
    <citation type="journal article" date="2018" name="Nat. Ecol. Evol.">
        <title>Shark genomes provide insights into elasmobranch evolution and the origin of vertebrates.</title>
        <authorList>
            <person name="Hara Y"/>
            <person name="Yamaguchi K"/>
            <person name="Onimaru K"/>
            <person name="Kadota M"/>
            <person name="Koyanagi M"/>
            <person name="Keeley SD"/>
            <person name="Tatsumi K"/>
            <person name="Tanaka K"/>
            <person name="Motone F"/>
            <person name="Kageyama Y"/>
            <person name="Nozu R"/>
            <person name="Adachi N"/>
            <person name="Nishimura O"/>
            <person name="Nakagawa R"/>
            <person name="Tanegashima C"/>
            <person name="Kiyatake I"/>
            <person name="Matsumoto R"/>
            <person name="Murakumo K"/>
            <person name="Nishida K"/>
            <person name="Terakita A"/>
            <person name="Kuratani S"/>
            <person name="Sato K"/>
            <person name="Hyodo S Kuraku.S."/>
        </authorList>
    </citation>
    <scope>NUCLEOTIDE SEQUENCE [LARGE SCALE GENOMIC DNA]</scope>
</reference>
<dbReference type="EMBL" id="BEZZ01000132">
    <property type="protein sequence ID" value="GCC26617.1"/>
    <property type="molecule type" value="Genomic_DNA"/>
</dbReference>
<dbReference type="AlphaFoldDB" id="A0A401S892"/>
<evidence type="ECO:0000313" key="3">
    <source>
        <dbReference type="Proteomes" id="UP000287033"/>
    </source>
</evidence>
<organism evidence="2 3">
    <name type="scientific">Chiloscyllium punctatum</name>
    <name type="common">Brownbanded bambooshark</name>
    <name type="synonym">Hemiscyllium punctatum</name>
    <dbReference type="NCBI Taxonomy" id="137246"/>
    <lineage>
        <taxon>Eukaryota</taxon>
        <taxon>Metazoa</taxon>
        <taxon>Chordata</taxon>
        <taxon>Craniata</taxon>
        <taxon>Vertebrata</taxon>
        <taxon>Chondrichthyes</taxon>
        <taxon>Elasmobranchii</taxon>
        <taxon>Galeomorphii</taxon>
        <taxon>Galeoidea</taxon>
        <taxon>Orectolobiformes</taxon>
        <taxon>Hemiscylliidae</taxon>
        <taxon>Chiloscyllium</taxon>
    </lineage>
</organism>
<keyword evidence="3" id="KW-1185">Reference proteome</keyword>
<dbReference type="Proteomes" id="UP000287033">
    <property type="component" value="Unassembled WGS sequence"/>
</dbReference>
<evidence type="ECO:0000256" key="1">
    <source>
        <dbReference type="SAM" id="MobiDB-lite"/>
    </source>
</evidence>
<accession>A0A401S892</accession>
<feature type="region of interest" description="Disordered" evidence="1">
    <location>
        <begin position="27"/>
        <end position="79"/>
    </location>
</feature>
<feature type="compositionally biased region" description="Low complexity" evidence="1">
    <location>
        <begin position="36"/>
        <end position="56"/>
    </location>
</feature>
<gene>
    <name evidence="2" type="ORF">chiPu_0005035</name>
</gene>
<comment type="caution">
    <text evidence="2">The sequence shown here is derived from an EMBL/GenBank/DDBJ whole genome shotgun (WGS) entry which is preliminary data.</text>
</comment>
<protein>
    <submittedName>
        <fullName evidence="2">Uncharacterized protein</fullName>
    </submittedName>
</protein>
<name>A0A401S892_CHIPU</name>
<proteinExistence type="predicted"/>